<evidence type="ECO:0000313" key="1">
    <source>
        <dbReference type="EMBL" id="KKN12316.1"/>
    </source>
</evidence>
<accession>A0A0F9QGN4</accession>
<reference evidence="1" key="1">
    <citation type="journal article" date="2015" name="Nature">
        <title>Complex archaea that bridge the gap between prokaryotes and eukaryotes.</title>
        <authorList>
            <person name="Spang A."/>
            <person name="Saw J.H."/>
            <person name="Jorgensen S.L."/>
            <person name="Zaremba-Niedzwiedzka K."/>
            <person name="Martijn J."/>
            <person name="Lind A.E."/>
            <person name="van Eijk R."/>
            <person name="Schleper C."/>
            <person name="Guy L."/>
            <person name="Ettema T.J."/>
        </authorList>
    </citation>
    <scope>NUCLEOTIDE SEQUENCE</scope>
</reference>
<proteinExistence type="predicted"/>
<sequence>MAQDVKAIKERVAGALDKQAKIRRAAEAERRIRDAEPSDTPTRMEALLALFSGRSGRG</sequence>
<protein>
    <submittedName>
        <fullName evidence="1">Uncharacterized protein</fullName>
    </submittedName>
</protein>
<gene>
    <name evidence="1" type="ORF">LCGC14_1017680</name>
</gene>
<comment type="caution">
    <text evidence="1">The sequence shown here is derived from an EMBL/GenBank/DDBJ whole genome shotgun (WGS) entry which is preliminary data.</text>
</comment>
<name>A0A0F9QGN4_9ZZZZ</name>
<organism evidence="1">
    <name type="scientific">marine sediment metagenome</name>
    <dbReference type="NCBI Taxonomy" id="412755"/>
    <lineage>
        <taxon>unclassified sequences</taxon>
        <taxon>metagenomes</taxon>
        <taxon>ecological metagenomes</taxon>
    </lineage>
</organism>
<dbReference type="AlphaFoldDB" id="A0A0F9QGN4"/>
<dbReference type="EMBL" id="LAZR01004044">
    <property type="protein sequence ID" value="KKN12316.1"/>
    <property type="molecule type" value="Genomic_DNA"/>
</dbReference>